<feature type="transmembrane region" description="Helical" evidence="7">
    <location>
        <begin position="270"/>
        <end position="289"/>
    </location>
</feature>
<evidence type="ECO:0000256" key="4">
    <source>
        <dbReference type="ARBA" id="ARBA00022692"/>
    </source>
</evidence>
<feature type="transmembrane region" description="Helical" evidence="7">
    <location>
        <begin position="215"/>
        <end position="237"/>
    </location>
</feature>
<dbReference type="EMBL" id="BMGR01000011">
    <property type="protein sequence ID" value="GGG14577.1"/>
    <property type="molecule type" value="Genomic_DNA"/>
</dbReference>
<evidence type="ECO:0000313" key="10">
    <source>
        <dbReference type="Proteomes" id="UP000644756"/>
    </source>
</evidence>
<dbReference type="GO" id="GO:0005886">
    <property type="term" value="C:plasma membrane"/>
    <property type="evidence" value="ECO:0007669"/>
    <property type="project" value="UniProtKB-SubCell"/>
</dbReference>
<comment type="similarity">
    <text evidence="2">Belongs to the EamA transporter family.</text>
</comment>
<dbReference type="PANTHER" id="PTHR32322:SF18">
    <property type="entry name" value="S-ADENOSYLMETHIONINE_S-ADENOSYLHOMOCYSTEINE TRANSPORTER"/>
    <property type="match status" value="1"/>
</dbReference>
<comment type="caution">
    <text evidence="9">The sequence shown here is derived from an EMBL/GenBank/DDBJ whole genome shotgun (WGS) entry which is preliminary data.</text>
</comment>
<feature type="transmembrane region" description="Helical" evidence="7">
    <location>
        <begin position="71"/>
        <end position="88"/>
    </location>
</feature>
<feature type="transmembrane region" description="Helical" evidence="7">
    <location>
        <begin position="244"/>
        <end position="264"/>
    </location>
</feature>
<dbReference type="InterPro" id="IPR050638">
    <property type="entry name" value="AA-Vitamin_Transporters"/>
</dbReference>
<dbReference type="Proteomes" id="UP000644756">
    <property type="component" value="Unassembled WGS sequence"/>
</dbReference>
<feature type="transmembrane region" description="Helical" evidence="7">
    <location>
        <begin position="100"/>
        <end position="118"/>
    </location>
</feature>
<evidence type="ECO:0000259" key="8">
    <source>
        <dbReference type="Pfam" id="PF00892"/>
    </source>
</evidence>
<reference evidence="9" key="2">
    <citation type="submission" date="2020-09" db="EMBL/GenBank/DDBJ databases">
        <authorList>
            <person name="Sun Q."/>
            <person name="Zhou Y."/>
        </authorList>
    </citation>
    <scope>NUCLEOTIDE SEQUENCE</scope>
    <source>
        <strain evidence="9">CGMCC 1.12987</strain>
    </source>
</reference>
<proteinExistence type="inferred from homology"/>
<keyword evidence="3" id="KW-1003">Cell membrane</keyword>
<accession>A0A917LDL6</accession>
<evidence type="ECO:0000256" key="1">
    <source>
        <dbReference type="ARBA" id="ARBA00004651"/>
    </source>
</evidence>
<feature type="transmembrane region" description="Helical" evidence="7">
    <location>
        <begin position="151"/>
        <end position="170"/>
    </location>
</feature>
<dbReference type="Gene3D" id="1.10.3730.20">
    <property type="match status" value="1"/>
</dbReference>
<organism evidence="9 10">
    <name type="scientific">Paenibacillus abyssi</name>
    <dbReference type="NCBI Taxonomy" id="1340531"/>
    <lineage>
        <taxon>Bacteria</taxon>
        <taxon>Bacillati</taxon>
        <taxon>Bacillota</taxon>
        <taxon>Bacilli</taxon>
        <taxon>Bacillales</taxon>
        <taxon>Paenibacillaceae</taxon>
        <taxon>Paenibacillus</taxon>
    </lineage>
</organism>
<dbReference type="SUPFAM" id="SSF103481">
    <property type="entry name" value="Multidrug resistance efflux transporter EmrE"/>
    <property type="match status" value="2"/>
</dbReference>
<keyword evidence="5 7" id="KW-1133">Transmembrane helix</keyword>
<feature type="transmembrane region" description="Helical" evidence="7">
    <location>
        <begin position="41"/>
        <end position="59"/>
    </location>
</feature>
<keyword evidence="6 7" id="KW-0472">Membrane</keyword>
<evidence type="ECO:0000256" key="7">
    <source>
        <dbReference type="SAM" id="Phobius"/>
    </source>
</evidence>
<dbReference type="PANTHER" id="PTHR32322">
    <property type="entry name" value="INNER MEMBRANE TRANSPORTER"/>
    <property type="match status" value="1"/>
</dbReference>
<dbReference type="InterPro" id="IPR037185">
    <property type="entry name" value="EmrE-like"/>
</dbReference>
<dbReference type="Pfam" id="PF00892">
    <property type="entry name" value="EamA"/>
    <property type="match status" value="2"/>
</dbReference>
<gene>
    <name evidence="9" type="ORF">GCM10010916_34350</name>
</gene>
<feature type="transmembrane region" description="Helical" evidence="7">
    <location>
        <begin position="12"/>
        <end position="29"/>
    </location>
</feature>
<evidence type="ECO:0000256" key="3">
    <source>
        <dbReference type="ARBA" id="ARBA00022475"/>
    </source>
</evidence>
<name>A0A917LDL6_9BACL</name>
<sequence length="299" mass="32787">MSGTKKLIVHPYILLLIAVLAVAVSSIMIKASSSPTSVAGMYRLFMTVVIMLPIVPWKLIKTIRLSGKEWMILLSAGFFLGLHFLLWMESLRYTSVASSMVILSLQPFFVMIGAYFLFKERITLGISICMAIAVAGSVVIAWGDIGLSQEAIWGDILSLLGTIAVAAYMLAGQKISDKIPAYLYSVLVFFIGGFVMFLYNLAIQVPLTGYPSSEWMYFLLLAIIPTIFGQLIFNLLLKHIGATTVSMGIIGEPILAIIMAYIVLHETIGLSQAFGGVLTIMGMGMYFYLKSLALKPRIN</sequence>
<reference evidence="9" key="1">
    <citation type="journal article" date="2014" name="Int. J. Syst. Evol. Microbiol.">
        <title>Complete genome sequence of Corynebacterium casei LMG S-19264T (=DSM 44701T), isolated from a smear-ripened cheese.</title>
        <authorList>
            <consortium name="US DOE Joint Genome Institute (JGI-PGF)"/>
            <person name="Walter F."/>
            <person name="Albersmeier A."/>
            <person name="Kalinowski J."/>
            <person name="Ruckert C."/>
        </authorList>
    </citation>
    <scope>NUCLEOTIDE SEQUENCE</scope>
    <source>
        <strain evidence="9">CGMCC 1.12987</strain>
    </source>
</reference>
<feature type="domain" description="EamA" evidence="8">
    <location>
        <begin position="153"/>
        <end position="285"/>
    </location>
</feature>
<dbReference type="RefSeq" id="WP_188532291.1">
    <property type="nucleotide sequence ID" value="NZ_BMGR01000011.1"/>
</dbReference>
<feature type="domain" description="EamA" evidence="8">
    <location>
        <begin position="12"/>
        <end position="141"/>
    </location>
</feature>
<keyword evidence="10" id="KW-1185">Reference proteome</keyword>
<feature type="transmembrane region" description="Helical" evidence="7">
    <location>
        <begin position="125"/>
        <end position="145"/>
    </location>
</feature>
<dbReference type="InterPro" id="IPR000620">
    <property type="entry name" value="EamA_dom"/>
</dbReference>
<evidence type="ECO:0000256" key="6">
    <source>
        <dbReference type="ARBA" id="ARBA00023136"/>
    </source>
</evidence>
<evidence type="ECO:0000256" key="2">
    <source>
        <dbReference type="ARBA" id="ARBA00007362"/>
    </source>
</evidence>
<evidence type="ECO:0000313" key="9">
    <source>
        <dbReference type="EMBL" id="GGG14577.1"/>
    </source>
</evidence>
<dbReference type="AlphaFoldDB" id="A0A917LDL6"/>
<protein>
    <submittedName>
        <fullName evidence="9">Multidrug transporter</fullName>
    </submittedName>
</protein>
<comment type="subcellular location">
    <subcellularLocation>
        <location evidence="1">Cell membrane</location>
        <topology evidence="1">Multi-pass membrane protein</topology>
    </subcellularLocation>
</comment>
<feature type="transmembrane region" description="Helical" evidence="7">
    <location>
        <begin position="182"/>
        <end position="203"/>
    </location>
</feature>
<keyword evidence="4 7" id="KW-0812">Transmembrane</keyword>
<evidence type="ECO:0000256" key="5">
    <source>
        <dbReference type="ARBA" id="ARBA00022989"/>
    </source>
</evidence>